<sequence length="105" mass="11909">MSIRISVKLLPPIDLVSTEITSQNPEIEACRCRSFAMENHDLAAMRIATSGWESQPHDSENYDLISFCEITMIRQMARSRQSPLLPSRFLKPTNRKTASAKAFSH</sequence>
<proteinExistence type="predicted"/>
<reference evidence="2" key="1">
    <citation type="submission" date="2023-07" db="EMBL/GenBank/DDBJ databases">
        <title>draft genome sequence of fig (Ficus carica).</title>
        <authorList>
            <person name="Takahashi T."/>
            <person name="Nishimura K."/>
        </authorList>
    </citation>
    <scope>NUCLEOTIDE SEQUENCE</scope>
</reference>
<name>A0AA88AYP3_FICCA</name>
<feature type="region of interest" description="Disordered" evidence="1">
    <location>
        <begin position="79"/>
        <end position="105"/>
    </location>
</feature>
<dbReference type="EMBL" id="BTGU01000062">
    <property type="protein sequence ID" value="GMN56161.1"/>
    <property type="molecule type" value="Genomic_DNA"/>
</dbReference>
<evidence type="ECO:0000256" key="1">
    <source>
        <dbReference type="SAM" id="MobiDB-lite"/>
    </source>
</evidence>
<organism evidence="2 3">
    <name type="scientific">Ficus carica</name>
    <name type="common">Common fig</name>
    <dbReference type="NCBI Taxonomy" id="3494"/>
    <lineage>
        <taxon>Eukaryota</taxon>
        <taxon>Viridiplantae</taxon>
        <taxon>Streptophyta</taxon>
        <taxon>Embryophyta</taxon>
        <taxon>Tracheophyta</taxon>
        <taxon>Spermatophyta</taxon>
        <taxon>Magnoliopsida</taxon>
        <taxon>eudicotyledons</taxon>
        <taxon>Gunneridae</taxon>
        <taxon>Pentapetalae</taxon>
        <taxon>rosids</taxon>
        <taxon>fabids</taxon>
        <taxon>Rosales</taxon>
        <taxon>Moraceae</taxon>
        <taxon>Ficeae</taxon>
        <taxon>Ficus</taxon>
    </lineage>
</organism>
<dbReference type="AlphaFoldDB" id="A0AA88AYP3"/>
<evidence type="ECO:0000313" key="2">
    <source>
        <dbReference type="EMBL" id="GMN56161.1"/>
    </source>
</evidence>
<dbReference type="Proteomes" id="UP001187192">
    <property type="component" value="Unassembled WGS sequence"/>
</dbReference>
<protein>
    <submittedName>
        <fullName evidence="2">Uncharacterized protein</fullName>
    </submittedName>
</protein>
<gene>
    <name evidence="2" type="ORF">TIFTF001_025281</name>
</gene>
<evidence type="ECO:0000313" key="3">
    <source>
        <dbReference type="Proteomes" id="UP001187192"/>
    </source>
</evidence>
<comment type="caution">
    <text evidence="2">The sequence shown here is derived from an EMBL/GenBank/DDBJ whole genome shotgun (WGS) entry which is preliminary data.</text>
</comment>
<keyword evidence="3" id="KW-1185">Reference proteome</keyword>
<accession>A0AA88AYP3</accession>